<evidence type="ECO:0000256" key="6">
    <source>
        <dbReference type="SAM" id="MobiDB-lite"/>
    </source>
</evidence>
<dbReference type="OrthoDB" id="2123952at2759"/>
<accession>A0A077WJD9</accession>
<feature type="compositionally biased region" description="Low complexity" evidence="6">
    <location>
        <begin position="634"/>
        <end position="645"/>
    </location>
</feature>
<feature type="compositionally biased region" description="Pro residues" evidence="6">
    <location>
        <begin position="609"/>
        <end position="623"/>
    </location>
</feature>
<dbReference type="Gene3D" id="4.10.240.10">
    <property type="entry name" value="Zn(2)-C6 fungal-type DNA-binding domain"/>
    <property type="match status" value="1"/>
</dbReference>
<sequence>MDNDDNNGHQHKRMRVTQACMRCRKKKIKCDSTKPECAICQEANAVCEYSDARKRGPRKGYVHVLEEQVAQLKQQIAQMSGRQVTPPPVHDHPPKPELSALLSAPYTTPDSSQRRAEAAHGLPPREIVLELVDVFFKRLNVVIPIAHRGKFLEAFEKDTISMPLLWSVLAKAARYCKHPGILSDPPYLVSQRFASKAKSLIDDTLLEPTLENIQFWGIMACLEYGHGQASKAWTYVEIAVRFCQELELHKEETLSTPIIAEDGTVDLIAMATRRRIFWSIVCIDIFATGGTSRPQGFSKADIDAAPPSIPECMVMREPKFSNISVGDNLISNESLMGIPQEFMTIVQLFGQVNRFIGRARTSSSTIAWPPMPEFTALDASIRAWKESLPDIFDFTPANIEYHTQNASRMYFNLWLSMWAVWCSALLLMHRGSLAYSDIRSGDVEQATYNSIQQSIDVCKNSIRIATGVVQAVCDYCGDYGLPFLGYAAYIFATVVMTSAFSKGPEACRKSNRALQILHKLNAHLAPYWPLCERLSSMTSDLLMAHSQMYQSNRRTSSMESTTSNNNSLLIPPSSSSSMTAAPFITPNNDTSRSFVASPCGTISTITGSNPPPASEGYLPPPSMNLPTAPSFNVSPPTTTQLQTQPSPISIKGEELSNVLIPGDINFDSIDFLYDTESYGQLIFDDRPSSAASSPAHHNILPMVQGSSSSLPTSNASSLAQRPSIQQRRGASILYGLQTDRQPPIMQ</sequence>
<feature type="domain" description="Zn(2)-C6 fungal-type" evidence="7">
    <location>
        <begin position="19"/>
        <end position="49"/>
    </location>
</feature>
<feature type="compositionally biased region" description="Low complexity" evidence="6">
    <location>
        <begin position="706"/>
        <end position="717"/>
    </location>
</feature>
<dbReference type="EMBL" id="LK023323">
    <property type="protein sequence ID" value="CDS07168.1"/>
    <property type="molecule type" value="Genomic_DNA"/>
</dbReference>
<evidence type="ECO:0000256" key="5">
    <source>
        <dbReference type="ARBA" id="ARBA00023242"/>
    </source>
</evidence>
<dbReference type="GO" id="GO:0005634">
    <property type="term" value="C:nucleus"/>
    <property type="evidence" value="ECO:0007669"/>
    <property type="project" value="UniProtKB-SubCell"/>
</dbReference>
<feature type="region of interest" description="Disordered" evidence="6">
    <location>
        <begin position="687"/>
        <end position="746"/>
    </location>
</feature>
<evidence type="ECO:0000256" key="1">
    <source>
        <dbReference type="ARBA" id="ARBA00004123"/>
    </source>
</evidence>
<dbReference type="Pfam" id="PF00172">
    <property type="entry name" value="Zn_clus"/>
    <property type="match status" value="1"/>
</dbReference>
<evidence type="ECO:0000259" key="7">
    <source>
        <dbReference type="PROSITE" id="PS50048"/>
    </source>
</evidence>
<dbReference type="PANTHER" id="PTHR47338">
    <property type="entry name" value="ZN(II)2CYS6 TRANSCRIPTION FACTOR (EUROFUNG)-RELATED"/>
    <property type="match status" value="1"/>
</dbReference>
<evidence type="ECO:0000256" key="4">
    <source>
        <dbReference type="ARBA" id="ARBA00023163"/>
    </source>
</evidence>
<dbReference type="SMART" id="SM00066">
    <property type="entry name" value="GAL4"/>
    <property type="match status" value="1"/>
</dbReference>
<feature type="region of interest" description="Disordered" evidence="6">
    <location>
        <begin position="605"/>
        <end position="645"/>
    </location>
</feature>
<dbReference type="GO" id="GO:0006351">
    <property type="term" value="P:DNA-templated transcription"/>
    <property type="evidence" value="ECO:0007669"/>
    <property type="project" value="InterPro"/>
</dbReference>
<dbReference type="SMART" id="SM00906">
    <property type="entry name" value="Fungal_trans"/>
    <property type="match status" value="1"/>
</dbReference>
<dbReference type="InterPro" id="IPR007219">
    <property type="entry name" value="XnlR_reg_dom"/>
</dbReference>
<dbReference type="InterPro" id="IPR036864">
    <property type="entry name" value="Zn2-C6_fun-type_DNA-bd_sf"/>
</dbReference>
<protein>
    <recommendedName>
        <fullName evidence="7">Zn(2)-C6 fungal-type domain-containing protein</fullName>
    </recommendedName>
</protein>
<dbReference type="InterPro" id="IPR001138">
    <property type="entry name" value="Zn2Cys6_DnaBD"/>
</dbReference>
<dbReference type="GO" id="GO:0008270">
    <property type="term" value="F:zinc ion binding"/>
    <property type="evidence" value="ECO:0007669"/>
    <property type="project" value="InterPro"/>
</dbReference>
<organism evidence="8">
    <name type="scientific">Lichtheimia ramosa</name>
    <dbReference type="NCBI Taxonomy" id="688394"/>
    <lineage>
        <taxon>Eukaryota</taxon>
        <taxon>Fungi</taxon>
        <taxon>Fungi incertae sedis</taxon>
        <taxon>Mucoromycota</taxon>
        <taxon>Mucoromycotina</taxon>
        <taxon>Mucoromycetes</taxon>
        <taxon>Mucorales</taxon>
        <taxon>Lichtheimiaceae</taxon>
        <taxon>Lichtheimia</taxon>
    </lineage>
</organism>
<dbReference type="GO" id="GO:0003677">
    <property type="term" value="F:DNA binding"/>
    <property type="evidence" value="ECO:0007669"/>
    <property type="project" value="InterPro"/>
</dbReference>
<dbReference type="SUPFAM" id="SSF57701">
    <property type="entry name" value="Zn2/Cys6 DNA-binding domain"/>
    <property type="match status" value="1"/>
</dbReference>
<keyword evidence="3" id="KW-0805">Transcription regulation</keyword>
<evidence type="ECO:0000256" key="3">
    <source>
        <dbReference type="ARBA" id="ARBA00023015"/>
    </source>
</evidence>
<dbReference type="GO" id="GO:0000981">
    <property type="term" value="F:DNA-binding transcription factor activity, RNA polymerase II-specific"/>
    <property type="evidence" value="ECO:0007669"/>
    <property type="project" value="InterPro"/>
</dbReference>
<feature type="region of interest" description="Disordered" evidence="6">
    <location>
        <begin position="82"/>
        <end position="119"/>
    </location>
</feature>
<dbReference type="PROSITE" id="PS50048">
    <property type="entry name" value="ZN2_CY6_FUNGAL_2"/>
    <property type="match status" value="1"/>
</dbReference>
<dbReference type="CDD" id="cd12148">
    <property type="entry name" value="fungal_TF_MHR"/>
    <property type="match status" value="1"/>
</dbReference>
<evidence type="ECO:0000313" key="8">
    <source>
        <dbReference type="EMBL" id="CDS07168.1"/>
    </source>
</evidence>
<evidence type="ECO:0000256" key="2">
    <source>
        <dbReference type="ARBA" id="ARBA00022723"/>
    </source>
</evidence>
<dbReference type="InterPro" id="IPR050815">
    <property type="entry name" value="TF_fung"/>
</dbReference>
<keyword evidence="5" id="KW-0539">Nucleus</keyword>
<feature type="compositionally biased region" description="Polar residues" evidence="6">
    <location>
        <begin position="624"/>
        <end position="633"/>
    </location>
</feature>
<comment type="subcellular location">
    <subcellularLocation>
        <location evidence="1">Nucleus</location>
    </subcellularLocation>
</comment>
<feature type="region of interest" description="Disordered" evidence="6">
    <location>
        <begin position="552"/>
        <end position="575"/>
    </location>
</feature>
<reference evidence="8" key="1">
    <citation type="journal article" date="2014" name="Genome Announc.">
        <title>De novo whole-genome sequence and genome annotation of Lichtheimia ramosa.</title>
        <authorList>
            <person name="Linde J."/>
            <person name="Schwartze V."/>
            <person name="Binder U."/>
            <person name="Lass-Florl C."/>
            <person name="Voigt K."/>
            <person name="Horn F."/>
        </authorList>
    </citation>
    <scope>NUCLEOTIDE SEQUENCE</scope>
    <source>
        <strain evidence="8">JMRC FSU:6197</strain>
    </source>
</reference>
<dbReference type="PANTHER" id="PTHR47338:SF5">
    <property type="entry name" value="ZN(II)2CYS6 TRANSCRIPTION FACTOR (EUROFUNG)"/>
    <property type="match status" value="1"/>
</dbReference>
<proteinExistence type="predicted"/>
<dbReference type="CDD" id="cd00067">
    <property type="entry name" value="GAL4"/>
    <property type="match status" value="1"/>
</dbReference>
<feature type="compositionally biased region" description="Polar residues" evidence="6">
    <location>
        <begin position="718"/>
        <end position="728"/>
    </location>
</feature>
<name>A0A077WJD9_9FUNG</name>
<keyword evidence="2" id="KW-0479">Metal-binding</keyword>
<gene>
    <name evidence="8" type="ORF">LRAMOSA09691</name>
</gene>
<dbReference type="PROSITE" id="PS00463">
    <property type="entry name" value="ZN2_CY6_FUNGAL_1"/>
    <property type="match status" value="1"/>
</dbReference>
<dbReference type="Pfam" id="PF04082">
    <property type="entry name" value="Fungal_trans"/>
    <property type="match status" value="1"/>
</dbReference>
<dbReference type="AlphaFoldDB" id="A0A077WJD9"/>
<keyword evidence="4" id="KW-0804">Transcription</keyword>